<accession>A0A2X2WMK2</accession>
<evidence type="ECO:0000313" key="3">
    <source>
        <dbReference type="Proteomes" id="UP000251853"/>
    </source>
</evidence>
<evidence type="ECO:0000256" key="1">
    <source>
        <dbReference type="SAM" id="Phobius"/>
    </source>
</evidence>
<proteinExistence type="predicted"/>
<reference evidence="2 3" key="1">
    <citation type="submission" date="2018-06" db="EMBL/GenBank/DDBJ databases">
        <authorList>
            <consortium name="Pathogen Informatics"/>
            <person name="Doyle S."/>
        </authorList>
    </citation>
    <scope>NUCLEOTIDE SEQUENCE [LARGE SCALE GENOMIC DNA]</scope>
    <source>
        <strain evidence="2 3">NCTC11224</strain>
    </source>
</reference>
<dbReference type="Proteomes" id="UP000251853">
    <property type="component" value="Unassembled WGS sequence"/>
</dbReference>
<keyword evidence="3" id="KW-1185">Reference proteome</keyword>
<name>A0A2X2WMK2_9FIRM</name>
<dbReference type="EMBL" id="UAVW01000016">
    <property type="protein sequence ID" value="SQB14789.1"/>
    <property type="molecule type" value="Genomic_DNA"/>
</dbReference>
<protein>
    <submittedName>
        <fullName evidence="2">Uncharacterized protein</fullName>
    </submittedName>
</protein>
<evidence type="ECO:0000313" key="2">
    <source>
        <dbReference type="EMBL" id="SQB14789.1"/>
    </source>
</evidence>
<keyword evidence="1" id="KW-1133">Transmembrane helix</keyword>
<gene>
    <name evidence="2" type="ORF">NCTC11224_03843</name>
</gene>
<dbReference type="AlphaFoldDB" id="A0A2X2WMK2"/>
<keyword evidence="1" id="KW-0812">Transmembrane</keyword>
<organism evidence="2 3">
    <name type="scientific">Enterocloster clostridioformis</name>
    <dbReference type="NCBI Taxonomy" id="1531"/>
    <lineage>
        <taxon>Bacteria</taxon>
        <taxon>Bacillati</taxon>
        <taxon>Bacillota</taxon>
        <taxon>Clostridia</taxon>
        <taxon>Lachnospirales</taxon>
        <taxon>Lachnospiraceae</taxon>
        <taxon>Enterocloster</taxon>
    </lineage>
</organism>
<sequence>MAIRRFAIYVVFLEHIGALPFLKLFNIHFISFLCSFFYMCRRNYVRR</sequence>
<keyword evidence="1" id="KW-0472">Membrane</keyword>
<feature type="transmembrane region" description="Helical" evidence="1">
    <location>
        <begin position="20"/>
        <end position="40"/>
    </location>
</feature>